<dbReference type="Proteomes" id="UP000230069">
    <property type="component" value="Unassembled WGS sequence"/>
</dbReference>
<evidence type="ECO:0000313" key="2">
    <source>
        <dbReference type="EMBL" id="PIA34618.1"/>
    </source>
</evidence>
<dbReference type="InterPro" id="IPR036047">
    <property type="entry name" value="F-box-like_dom_sf"/>
</dbReference>
<dbReference type="InParanoid" id="A0A2G5CTM4"/>
<dbReference type="SUPFAM" id="SSF81383">
    <property type="entry name" value="F-box domain"/>
    <property type="match status" value="1"/>
</dbReference>
<proteinExistence type="predicted"/>
<dbReference type="FunCoup" id="A0A2G5CTM4">
    <property type="interactions" value="7"/>
</dbReference>
<dbReference type="Pfam" id="PF00646">
    <property type="entry name" value="F-box"/>
    <property type="match status" value="1"/>
</dbReference>
<dbReference type="OrthoDB" id="591557at2759"/>
<dbReference type="STRING" id="218851.A0A2G5CTM4"/>
<feature type="domain" description="F-box" evidence="1">
    <location>
        <begin position="20"/>
        <end position="47"/>
    </location>
</feature>
<accession>A0A2G5CTM4</accession>
<dbReference type="InterPro" id="IPR001810">
    <property type="entry name" value="F-box_dom"/>
</dbReference>
<keyword evidence="3" id="KW-1185">Reference proteome</keyword>
<organism evidence="2 3">
    <name type="scientific">Aquilegia coerulea</name>
    <name type="common">Rocky mountain columbine</name>
    <dbReference type="NCBI Taxonomy" id="218851"/>
    <lineage>
        <taxon>Eukaryota</taxon>
        <taxon>Viridiplantae</taxon>
        <taxon>Streptophyta</taxon>
        <taxon>Embryophyta</taxon>
        <taxon>Tracheophyta</taxon>
        <taxon>Spermatophyta</taxon>
        <taxon>Magnoliopsida</taxon>
        <taxon>Ranunculales</taxon>
        <taxon>Ranunculaceae</taxon>
        <taxon>Thalictroideae</taxon>
        <taxon>Aquilegia</taxon>
    </lineage>
</organism>
<dbReference type="AlphaFoldDB" id="A0A2G5CTM4"/>
<evidence type="ECO:0000313" key="3">
    <source>
        <dbReference type="Proteomes" id="UP000230069"/>
    </source>
</evidence>
<evidence type="ECO:0000259" key="1">
    <source>
        <dbReference type="Pfam" id="PF00646"/>
    </source>
</evidence>
<gene>
    <name evidence="2" type="ORF">AQUCO_03700125v1</name>
</gene>
<name>A0A2G5CTM4_AQUCA</name>
<reference evidence="2 3" key="1">
    <citation type="submission" date="2017-09" db="EMBL/GenBank/DDBJ databases">
        <title>WGS assembly of Aquilegia coerulea Goldsmith.</title>
        <authorList>
            <person name="Hodges S."/>
            <person name="Kramer E."/>
            <person name="Nordborg M."/>
            <person name="Tomkins J."/>
            <person name="Borevitz J."/>
            <person name="Derieg N."/>
            <person name="Yan J."/>
            <person name="Mihaltcheva S."/>
            <person name="Hayes R.D."/>
            <person name="Rokhsar D."/>
        </authorList>
    </citation>
    <scope>NUCLEOTIDE SEQUENCE [LARGE SCALE GENOMIC DNA]</scope>
    <source>
        <strain evidence="3">cv. Goldsmith</strain>
    </source>
</reference>
<protein>
    <recommendedName>
        <fullName evidence="1">F-box domain-containing protein</fullName>
    </recommendedName>
</protein>
<dbReference type="PANTHER" id="PTHR31111">
    <property type="entry name" value="BNAA05G37150D PROTEIN-RELATED"/>
    <property type="match status" value="1"/>
</dbReference>
<dbReference type="PANTHER" id="PTHR31111:SF134">
    <property type="entry name" value="F-BOX ASSOCIATED INTERACTION DOMAIN-CONTAINING PROTEIN"/>
    <property type="match status" value="1"/>
</dbReference>
<dbReference type="EMBL" id="KZ305054">
    <property type="protein sequence ID" value="PIA34618.1"/>
    <property type="molecule type" value="Genomic_DNA"/>
</dbReference>
<sequence>MKREKKLKKIAKEKLPMELMMMEILSRLPDKKLFQFRCVNKTWLQQLKTTVDDPYFSNMQANHNTNNYNPNHPGILFRYQDSQLFYYASDYKPLMTSARVLHLSSFPNSWPSQGKAYEIVAICNGLNPIIQEHITIPSCSSLDSNINFTTTGKSDAVFGFGFHQGTNKYKKTSEKSEFSKSHVSVYTLGRNSTWRILPTDYFYGVKYVYEPTSRTLGSYAIVSFNMKDEFFQEIPQPMGFDYHYAPSMRLGGMGGYLSMKEYGVLESWTKQYVIGKPEIPGSFSWLFLVGDVNDGEIIITKSQKEFILYNPKTNSIRNLYTSQLLLKDSYTYVGSLVSPKVIDRRKIRGTM</sequence>